<gene>
    <name evidence="3" type="primary">PCP4L1</name>
</gene>
<feature type="compositionally biased region" description="Basic residues" evidence="1">
    <location>
        <begin position="51"/>
        <end position="60"/>
    </location>
</feature>
<keyword evidence="2" id="KW-1185">Reference proteome</keyword>
<reference evidence="3" key="1">
    <citation type="submission" date="2025-08" db="UniProtKB">
        <authorList>
            <consortium name="RefSeq"/>
        </authorList>
    </citation>
    <scope>IDENTIFICATION</scope>
    <source>
        <tissue evidence="3">Ear skin</tissue>
    </source>
</reference>
<evidence type="ECO:0000256" key="1">
    <source>
        <dbReference type="SAM" id="MobiDB-lite"/>
    </source>
</evidence>
<organism evidence="2 3">
    <name type="scientific">Camelus ferus</name>
    <name type="common">Wild bactrian camel</name>
    <name type="synonym">Camelus bactrianus ferus</name>
    <dbReference type="NCBI Taxonomy" id="419612"/>
    <lineage>
        <taxon>Eukaryota</taxon>
        <taxon>Metazoa</taxon>
        <taxon>Chordata</taxon>
        <taxon>Craniata</taxon>
        <taxon>Vertebrata</taxon>
        <taxon>Euteleostomi</taxon>
        <taxon>Mammalia</taxon>
        <taxon>Eutheria</taxon>
        <taxon>Laurasiatheria</taxon>
        <taxon>Artiodactyla</taxon>
        <taxon>Tylopoda</taxon>
        <taxon>Camelidae</taxon>
        <taxon>Camelus</taxon>
    </lineage>
</organism>
<dbReference type="RefSeq" id="XP_032319759.1">
    <property type="nucleotide sequence ID" value="XM_032463868.1"/>
</dbReference>
<dbReference type="CTD" id="654790"/>
<name>A0A8B8RRB1_CAMFR</name>
<dbReference type="Proteomes" id="UP000694856">
    <property type="component" value="Chromosome 21"/>
</dbReference>
<feature type="region of interest" description="Disordered" evidence="1">
    <location>
        <begin position="1"/>
        <end position="60"/>
    </location>
</feature>
<evidence type="ECO:0000313" key="3">
    <source>
        <dbReference type="RefSeq" id="XP_032319759.1"/>
    </source>
</evidence>
<evidence type="ECO:0000313" key="2">
    <source>
        <dbReference type="Proteomes" id="UP000694856"/>
    </source>
</evidence>
<proteinExistence type="predicted"/>
<dbReference type="AlphaFoldDB" id="A0A8B8RRB1"/>
<protein>
    <submittedName>
        <fullName evidence="3">Purkinje cell protein 4-like protein 1 isoform X1</fullName>
    </submittedName>
</protein>
<sequence>MSEHPFLVSPATSHKFKRNGTGNPWVVRPQLSHGSIPGLTPKHPQQPTRHLAQKKKGKLAMPRRLRRRRRLTLI</sequence>
<accession>A0A8B8RRB1</accession>
<dbReference type="GeneID" id="102509538"/>